<keyword evidence="4" id="KW-0378">Hydrolase</keyword>
<evidence type="ECO:0000259" key="8">
    <source>
        <dbReference type="PROSITE" id="PS50035"/>
    </source>
</evidence>
<evidence type="ECO:0000256" key="7">
    <source>
        <dbReference type="SAM" id="SignalP"/>
    </source>
</evidence>
<keyword evidence="3" id="KW-0677">Repeat</keyword>
<evidence type="ECO:0000256" key="4">
    <source>
        <dbReference type="ARBA" id="ARBA00022801"/>
    </source>
</evidence>
<dbReference type="PANTHER" id="PTHR18896">
    <property type="entry name" value="PHOSPHOLIPASE D"/>
    <property type="match status" value="1"/>
</dbReference>
<keyword evidence="5" id="KW-0442">Lipid degradation</keyword>
<name>A0A8K1FB47_PYTOL</name>
<accession>A0A8K1FB47</accession>
<dbReference type="Gene3D" id="3.30.870.10">
    <property type="entry name" value="Endonuclease Chain A"/>
    <property type="match status" value="2"/>
</dbReference>
<feature type="chain" id="PRO_5035433437" description="phospholipase D" evidence="7">
    <location>
        <begin position="23"/>
        <end position="604"/>
    </location>
</feature>
<dbReference type="Proteomes" id="UP000794436">
    <property type="component" value="Unassembled WGS sequence"/>
</dbReference>
<dbReference type="AlphaFoldDB" id="A0A8K1FB47"/>
<dbReference type="GO" id="GO:0004630">
    <property type="term" value="F:phospholipase D activity"/>
    <property type="evidence" value="ECO:0007669"/>
    <property type="project" value="UniProtKB-EC"/>
</dbReference>
<dbReference type="EMBL" id="SPLM01000147">
    <property type="protein sequence ID" value="TMW55741.1"/>
    <property type="molecule type" value="Genomic_DNA"/>
</dbReference>
<dbReference type="GO" id="GO:0005886">
    <property type="term" value="C:plasma membrane"/>
    <property type="evidence" value="ECO:0007669"/>
    <property type="project" value="TreeGrafter"/>
</dbReference>
<keyword evidence="7" id="KW-0732">Signal</keyword>
<gene>
    <name evidence="9" type="ORF">Poli38472_010623</name>
</gene>
<sequence length="604" mass="68038">MRCLSRLLLTAWLATSATHVLGRRVPARRLDDAAPSNASASTNTTRFGVTCEKRGNVFNVISSGCMCAPCHLCELHYSDMTCHLIVDDDTDLSDGSDIKPKQPILEAEKWFLTESEMTASRGGVPRKDLAVFTKKNQVTTYAVASEYFEDVYDDMENTEEGDRMFFTGWTFEEVPLIPTVERSELNDTNLTAVVARALNRSVDVHILGWANFFETDINVASQKVFNALPAPKYGEALFLFDDRLPDATASNHQKTVVIKSNDGLVAYVGGLDLAANRWDVLAHDKAELRRQSGVERADTDGWMDVQLKIDGPAAKDVAANFLSRWNAKKKPLDDTFDPLFAFTNPNYTTLPGLDVDSPVVINEDGEHAVQIVRTFSCKYDHYEDIAPKGEVSIFHSRLKAILQAQNYIYIEDQYFINVPELLMALIEVLPRLQRLIIVTQPPTADVVPLGYEKYQFDAIAPLQRQFPNKVQVLRTKESRKIYVHSKLVIIDDVYLSIGSSNWNRRSMTADTEITANVVDSKKVKAPEGIQVNHVARDYRIRKFMELSGESYKTLDKLTLVEASNLLDKRAKEADSILDVFQVDKEVKYLIFGPVQHFADPQYQC</sequence>
<dbReference type="OrthoDB" id="14911at2759"/>
<dbReference type="PROSITE" id="PS50035">
    <property type="entry name" value="PLD"/>
    <property type="match status" value="2"/>
</dbReference>
<dbReference type="CDD" id="cd09105">
    <property type="entry name" value="PLDc_vPLD1_2_like_2"/>
    <property type="match status" value="1"/>
</dbReference>
<dbReference type="EC" id="3.1.4.4" evidence="2"/>
<keyword evidence="6" id="KW-0443">Lipid metabolism</keyword>
<keyword evidence="10" id="KW-1185">Reference proteome</keyword>
<proteinExistence type="predicted"/>
<protein>
    <recommendedName>
        <fullName evidence="2">phospholipase D</fullName>
        <ecNumber evidence="2">3.1.4.4</ecNumber>
    </recommendedName>
</protein>
<evidence type="ECO:0000256" key="2">
    <source>
        <dbReference type="ARBA" id="ARBA00012027"/>
    </source>
</evidence>
<dbReference type="SUPFAM" id="SSF56024">
    <property type="entry name" value="Phospholipase D/nuclease"/>
    <property type="match status" value="2"/>
</dbReference>
<feature type="domain" description="PLD phosphodiesterase" evidence="8">
    <location>
        <begin position="247"/>
        <end position="277"/>
    </location>
</feature>
<reference evidence="9" key="1">
    <citation type="submission" date="2019-03" db="EMBL/GenBank/DDBJ databases">
        <title>Long read genome sequence of the mycoparasitic Pythium oligandrum ATCC 38472 isolated from sugarbeet rhizosphere.</title>
        <authorList>
            <person name="Gaulin E."/>
        </authorList>
    </citation>
    <scope>NUCLEOTIDE SEQUENCE</scope>
    <source>
        <strain evidence="9">ATCC 38472_TT</strain>
    </source>
</reference>
<dbReference type="Pfam" id="PF13091">
    <property type="entry name" value="PLDc_2"/>
    <property type="match status" value="1"/>
</dbReference>
<feature type="domain" description="PLD phosphodiesterase" evidence="8">
    <location>
        <begin position="479"/>
        <end position="506"/>
    </location>
</feature>
<evidence type="ECO:0000256" key="6">
    <source>
        <dbReference type="ARBA" id="ARBA00023098"/>
    </source>
</evidence>
<dbReference type="GO" id="GO:0009395">
    <property type="term" value="P:phospholipid catabolic process"/>
    <property type="evidence" value="ECO:0007669"/>
    <property type="project" value="TreeGrafter"/>
</dbReference>
<evidence type="ECO:0000256" key="5">
    <source>
        <dbReference type="ARBA" id="ARBA00022963"/>
    </source>
</evidence>
<evidence type="ECO:0000313" key="9">
    <source>
        <dbReference type="EMBL" id="TMW55741.1"/>
    </source>
</evidence>
<comment type="caution">
    <text evidence="9">The sequence shown here is derived from an EMBL/GenBank/DDBJ whole genome shotgun (WGS) entry which is preliminary data.</text>
</comment>
<feature type="signal peptide" evidence="7">
    <location>
        <begin position="1"/>
        <end position="22"/>
    </location>
</feature>
<evidence type="ECO:0000256" key="1">
    <source>
        <dbReference type="ARBA" id="ARBA00000798"/>
    </source>
</evidence>
<dbReference type="InterPro" id="IPR015679">
    <property type="entry name" value="PLipase_D_fam"/>
</dbReference>
<evidence type="ECO:0000256" key="3">
    <source>
        <dbReference type="ARBA" id="ARBA00022737"/>
    </source>
</evidence>
<organism evidence="9 10">
    <name type="scientific">Pythium oligandrum</name>
    <name type="common">Mycoparasitic fungus</name>
    <dbReference type="NCBI Taxonomy" id="41045"/>
    <lineage>
        <taxon>Eukaryota</taxon>
        <taxon>Sar</taxon>
        <taxon>Stramenopiles</taxon>
        <taxon>Oomycota</taxon>
        <taxon>Peronosporomycetes</taxon>
        <taxon>Pythiales</taxon>
        <taxon>Pythiaceae</taxon>
        <taxon>Pythium</taxon>
    </lineage>
</organism>
<dbReference type="InterPro" id="IPR025202">
    <property type="entry name" value="PLD-like_dom"/>
</dbReference>
<comment type="catalytic activity">
    <reaction evidence="1">
        <text>a 1,2-diacyl-sn-glycero-3-phosphocholine + H2O = a 1,2-diacyl-sn-glycero-3-phosphate + choline + H(+)</text>
        <dbReference type="Rhea" id="RHEA:14445"/>
        <dbReference type="ChEBI" id="CHEBI:15354"/>
        <dbReference type="ChEBI" id="CHEBI:15377"/>
        <dbReference type="ChEBI" id="CHEBI:15378"/>
        <dbReference type="ChEBI" id="CHEBI:57643"/>
        <dbReference type="ChEBI" id="CHEBI:58608"/>
        <dbReference type="EC" id="3.1.4.4"/>
    </reaction>
</comment>
<dbReference type="SMART" id="SM00155">
    <property type="entry name" value="PLDc"/>
    <property type="match status" value="2"/>
</dbReference>
<dbReference type="InterPro" id="IPR001736">
    <property type="entry name" value="PLipase_D/transphosphatidylase"/>
</dbReference>
<dbReference type="PANTHER" id="PTHR18896:SF76">
    <property type="entry name" value="PHOSPHOLIPASE"/>
    <property type="match status" value="1"/>
</dbReference>
<evidence type="ECO:0000313" key="10">
    <source>
        <dbReference type="Proteomes" id="UP000794436"/>
    </source>
</evidence>